<dbReference type="Proteomes" id="UP000034980">
    <property type="component" value="Unassembled WGS sequence"/>
</dbReference>
<dbReference type="NCBIfam" id="TIGR01200">
    <property type="entry name" value="GLPGLI"/>
    <property type="match status" value="1"/>
</dbReference>
<accession>W2CVV0</accession>
<proteinExistence type="predicted"/>
<name>W2CVV0_9BACT</name>
<sequence length="278" mass="31665">MKTPLYLLLFAALTVHATAQEKTLDQAHMKCMYRATELKDTLDVAVYEDLLVLQVGPRVSKCYSYYTAQNDSLHRTPEGQKAWSEMFNRALADLRKHRNREQFLNSFPHGRTSTIVYKNHPAGALTVTDYLREDKVTYVDTLNGQAWTLNDSTKEVLGYTCQQATCDFRGRRWTAWFAPDIPVSDGPWKLGGLPGLILEAYDHGHQYTFTTVGLEQVKDEPIVFTLPDGKGRYRTTDRRAFLRAKMFDQTHGGALGASGSTSTDHKPVYRDLIERDYK</sequence>
<dbReference type="AlphaFoldDB" id="W2CVV0"/>
<protein>
    <recommendedName>
        <fullName evidence="4">GLPGLI family protein</fullName>
    </recommendedName>
</protein>
<dbReference type="EMBL" id="AYYF01001582">
    <property type="protein sequence ID" value="ETK11285.1"/>
    <property type="molecule type" value="Genomic_DNA"/>
</dbReference>
<evidence type="ECO:0000313" key="2">
    <source>
        <dbReference type="EMBL" id="ETK11285.1"/>
    </source>
</evidence>
<gene>
    <name evidence="2" type="ORF">T235_16205</name>
</gene>
<organism evidence="2 3">
    <name type="scientific">Tannerella sp. oral taxon BU063 isolate Cell 8/11</name>
    <dbReference type="NCBI Taxonomy" id="1411915"/>
    <lineage>
        <taxon>Bacteria</taxon>
        <taxon>Pseudomonadati</taxon>
        <taxon>Bacteroidota</taxon>
        <taxon>Bacteroidia</taxon>
        <taxon>Bacteroidales</taxon>
        <taxon>Tannerellaceae</taxon>
        <taxon>Tannerella</taxon>
    </lineage>
</organism>
<evidence type="ECO:0000313" key="3">
    <source>
        <dbReference type="Proteomes" id="UP000034980"/>
    </source>
</evidence>
<evidence type="ECO:0000256" key="1">
    <source>
        <dbReference type="SAM" id="SignalP"/>
    </source>
</evidence>
<dbReference type="InterPro" id="IPR005901">
    <property type="entry name" value="GLPGLI"/>
</dbReference>
<keyword evidence="1" id="KW-0732">Signal</keyword>
<feature type="signal peptide" evidence="1">
    <location>
        <begin position="1"/>
        <end position="19"/>
    </location>
</feature>
<feature type="chain" id="PRO_5004813972" description="GLPGLI family protein" evidence="1">
    <location>
        <begin position="20"/>
        <end position="278"/>
    </location>
</feature>
<reference evidence="2 3" key="1">
    <citation type="submission" date="2013-11" db="EMBL/GenBank/DDBJ databases">
        <title>Single cell genomics of uncultured Tannerella BU063 (oral taxon 286).</title>
        <authorList>
            <person name="Beall C.J."/>
            <person name="Campbell A.G."/>
            <person name="Griffen A.L."/>
            <person name="Podar M."/>
            <person name="Leys E.J."/>
        </authorList>
    </citation>
    <scope>NUCLEOTIDE SEQUENCE [LARGE SCALE GENOMIC DNA]</scope>
    <source>
        <strain evidence="2">Cell 8/11</strain>
    </source>
</reference>
<dbReference type="PATRIC" id="fig|1411915.3.peg.1953"/>
<dbReference type="Pfam" id="PF22252">
    <property type="entry name" value="PNGase_F-II_N"/>
    <property type="match status" value="1"/>
</dbReference>
<evidence type="ECO:0008006" key="4">
    <source>
        <dbReference type="Google" id="ProtNLM"/>
    </source>
</evidence>
<comment type="caution">
    <text evidence="2">The sequence shown here is derived from an EMBL/GenBank/DDBJ whole genome shotgun (WGS) entry which is preliminary data.</text>
</comment>